<feature type="signal peptide" evidence="9">
    <location>
        <begin position="1"/>
        <end position="21"/>
    </location>
</feature>
<evidence type="ECO:0000256" key="4">
    <source>
        <dbReference type="ARBA" id="ARBA00022514"/>
    </source>
</evidence>
<comment type="subunit">
    <text evidence="3">Homodimer. Interacts with IL10RA and IL10RB.</text>
</comment>
<dbReference type="Pfam" id="PF00726">
    <property type="entry name" value="IL10"/>
    <property type="match status" value="1"/>
</dbReference>
<keyword evidence="11" id="KW-1185">Reference proteome</keyword>
<evidence type="ECO:0000256" key="1">
    <source>
        <dbReference type="ARBA" id="ARBA00004613"/>
    </source>
</evidence>
<dbReference type="SMART" id="SM00188">
    <property type="entry name" value="IL10"/>
    <property type="match status" value="1"/>
</dbReference>
<feature type="non-terminal residue" evidence="10">
    <location>
        <position position="1"/>
    </location>
</feature>
<dbReference type="Proteomes" id="UP000578766">
    <property type="component" value="Unassembled WGS sequence"/>
</dbReference>
<dbReference type="EMBL" id="VZUD01000087">
    <property type="protein sequence ID" value="NXV17936.1"/>
    <property type="molecule type" value="Genomic_DNA"/>
</dbReference>
<dbReference type="GO" id="GO:0005125">
    <property type="term" value="F:cytokine activity"/>
    <property type="evidence" value="ECO:0007669"/>
    <property type="project" value="UniProtKB-UniRule"/>
</dbReference>
<evidence type="ECO:0000256" key="6">
    <source>
        <dbReference type="ARBA" id="ARBA00022729"/>
    </source>
</evidence>
<dbReference type="PANTHER" id="PTHR48482:SF5">
    <property type="entry name" value="INTERLEUKIN-10"/>
    <property type="match status" value="1"/>
</dbReference>
<keyword evidence="4 9" id="KW-0202">Cytokine</keyword>
<evidence type="ECO:0000256" key="8">
    <source>
        <dbReference type="PIRSR" id="PIRSR620443-50"/>
    </source>
</evidence>
<reference evidence="10 11" key="1">
    <citation type="submission" date="2019-09" db="EMBL/GenBank/DDBJ databases">
        <title>Bird 10,000 Genomes (B10K) Project - Family phase.</title>
        <authorList>
            <person name="Zhang G."/>
        </authorList>
    </citation>
    <scope>NUCLEOTIDE SEQUENCE [LARGE SCALE GENOMIC DNA]</scope>
    <source>
        <strain evidence="10">OUT-0020</strain>
        <tissue evidence="10">Liver</tissue>
    </source>
</reference>
<sequence length="182" mass="21027">MQTCPALLLLLLLLLAAGTLPARCSPSAAQPSCLHFPQLLPAKLRELRSKFEEIKDYFQSKDDELSIQLLSSELLDEFKGSFGCQSVSEMMQFYTEEVLPSARRTSAHHQQSMDDLSNLLLSLKATMKRCHRFFTCEKRSKAIKHIKETFNKMDENGIYKAMGEFDIFINYIEEYLMMKRQK</sequence>
<protein>
    <recommendedName>
        <fullName evidence="9">Interleukin family protein</fullName>
    </recommendedName>
</protein>
<dbReference type="PRINTS" id="PR01294">
    <property type="entry name" value="INTRLEUKIN10"/>
</dbReference>
<dbReference type="Gene3D" id="1.20.1250.10">
    <property type="match status" value="1"/>
</dbReference>
<feature type="chain" id="PRO_5031610602" description="Interleukin family protein" evidence="9">
    <location>
        <begin position="22"/>
        <end position="182"/>
    </location>
</feature>
<comment type="function">
    <text evidence="9">Immune regulatory cytokine.</text>
</comment>
<dbReference type="FunFam" id="1.20.1250.10:FF:000011">
    <property type="entry name" value="Interleukin-10"/>
    <property type="match status" value="1"/>
</dbReference>
<keyword evidence="7 8" id="KW-1015">Disulfide bond</keyword>
<comment type="similarity">
    <text evidence="2 9">Belongs to the IL-10 family.</text>
</comment>
<evidence type="ECO:0000256" key="9">
    <source>
        <dbReference type="RuleBase" id="RU368043"/>
    </source>
</evidence>
<organism evidence="10 11">
    <name type="scientific">Cepphus grylle</name>
    <name type="common">Black guillemot</name>
    <name type="synonym">Alca grylle</name>
    <dbReference type="NCBI Taxonomy" id="28697"/>
    <lineage>
        <taxon>Eukaryota</taxon>
        <taxon>Metazoa</taxon>
        <taxon>Chordata</taxon>
        <taxon>Craniata</taxon>
        <taxon>Vertebrata</taxon>
        <taxon>Euteleostomi</taxon>
        <taxon>Archelosauria</taxon>
        <taxon>Archosauria</taxon>
        <taxon>Dinosauria</taxon>
        <taxon>Saurischia</taxon>
        <taxon>Theropoda</taxon>
        <taxon>Coelurosauria</taxon>
        <taxon>Aves</taxon>
        <taxon>Neognathae</taxon>
        <taxon>Neoaves</taxon>
        <taxon>Charadriiformes</taxon>
        <taxon>Alcidae</taxon>
        <taxon>Cepphus</taxon>
    </lineage>
</organism>
<dbReference type="AlphaFoldDB" id="A0A7L3RPW4"/>
<name>A0A7L3RPW4_CEPGR</name>
<evidence type="ECO:0000256" key="2">
    <source>
        <dbReference type="ARBA" id="ARBA00008813"/>
    </source>
</evidence>
<dbReference type="GO" id="GO:0006955">
    <property type="term" value="P:immune response"/>
    <property type="evidence" value="ECO:0007669"/>
    <property type="project" value="InterPro"/>
</dbReference>
<evidence type="ECO:0000256" key="3">
    <source>
        <dbReference type="ARBA" id="ARBA00011144"/>
    </source>
</evidence>
<gene>
    <name evidence="10" type="primary">Il10</name>
    <name evidence="10" type="ORF">CEPGRY_R12235</name>
</gene>
<evidence type="ECO:0000256" key="7">
    <source>
        <dbReference type="ARBA" id="ARBA00023157"/>
    </source>
</evidence>
<dbReference type="PANTHER" id="PTHR48482">
    <property type="entry name" value="INTERLEUKIN-19-RELATED"/>
    <property type="match status" value="1"/>
</dbReference>
<keyword evidence="6 9" id="KW-0732">Signal</keyword>
<proteinExistence type="inferred from homology"/>
<keyword evidence="5 9" id="KW-0964">Secreted</keyword>
<evidence type="ECO:0000256" key="5">
    <source>
        <dbReference type="ARBA" id="ARBA00022525"/>
    </source>
</evidence>
<comment type="caution">
    <text evidence="10">The sequence shown here is derived from an EMBL/GenBank/DDBJ whole genome shotgun (WGS) entry which is preliminary data.</text>
</comment>
<feature type="non-terminal residue" evidence="10">
    <location>
        <position position="182"/>
    </location>
</feature>
<dbReference type="InterPro" id="IPR000098">
    <property type="entry name" value="IL-10"/>
</dbReference>
<evidence type="ECO:0000313" key="11">
    <source>
        <dbReference type="Proteomes" id="UP000578766"/>
    </source>
</evidence>
<dbReference type="InterPro" id="IPR020443">
    <property type="entry name" value="IL-10/19/20/24/26"/>
</dbReference>
<dbReference type="GO" id="GO:0001817">
    <property type="term" value="P:regulation of cytokine production"/>
    <property type="evidence" value="ECO:0007669"/>
    <property type="project" value="UniProtKB-ARBA"/>
</dbReference>
<evidence type="ECO:0000313" key="10">
    <source>
        <dbReference type="EMBL" id="NXV17936.1"/>
    </source>
</evidence>
<feature type="disulfide bond" evidence="8">
    <location>
        <begin position="33"/>
        <end position="130"/>
    </location>
</feature>
<dbReference type="InterPro" id="IPR009079">
    <property type="entry name" value="4_helix_cytokine-like_core"/>
</dbReference>
<comment type="subcellular location">
    <subcellularLocation>
        <location evidence="1 9">Secreted</location>
    </subcellularLocation>
</comment>
<feature type="disulfide bond" evidence="8">
    <location>
        <begin position="84"/>
        <end position="136"/>
    </location>
</feature>
<dbReference type="SUPFAM" id="SSF47266">
    <property type="entry name" value="4-helical cytokines"/>
    <property type="match status" value="1"/>
</dbReference>
<accession>A0A7L3RPW4</accession>
<dbReference type="GO" id="GO:0005615">
    <property type="term" value="C:extracellular space"/>
    <property type="evidence" value="ECO:0007669"/>
    <property type="project" value="UniProtKB-UniRule"/>
</dbReference>